<dbReference type="EMBL" id="VXBY01002021">
    <property type="protein sequence ID" value="NXP38483.1"/>
    <property type="molecule type" value="Genomic_DNA"/>
</dbReference>
<keyword evidence="6" id="KW-0297">G-protein coupled receptor</keyword>
<evidence type="ECO:0000256" key="1">
    <source>
        <dbReference type="ARBA" id="ARBA00004651"/>
    </source>
</evidence>
<dbReference type="GO" id="GO:0007200">
    <property type="term" value="P:phospholipase C-activating G protein-coupled receptor signaling pathway"/>
    <property type="evidence" value="ECO:0007669"/>
    <property type="project" value="InterPro"/>
</dbReference>
<keyword evidence="7 10" id="KW-0472">Membrane</keyword>
<evidence type="ECO:0000256" key="8">
    <source>
        <dbReference type="ARBA" id="ARBA00023170"/>
    </source>
</evidence>
<dbReference type="AlphaFoldDB" id="A0A7L1ZUF5"/>
<dbReference type="GO" id="GO:0045028">
    <property type="term" value="F:G protein-coupled purinergic nucleotide receptor activity"/>
    <property type="evidence" value="ECO:0007669"/>
    <property type="project" value="InterPro"/>
</dbReference>
<evidence type="ECO:0000256" key="2">
    <source>
        <dbReference type="ARBA" id="ARBA00021855"/>
    </source>
</evidence>
<dbReference type="PRINTS" id="PR01065">
    <property type="entry name" value="P2Y3PRNOCPTR"/>
</dbReference>
<evidence type="ECO:0000313" key="12">
    <source>
        <dbReference type="EMBL" id="NXP38483.1"/>
    </source>
</evidence>
<proteinExistence type="predicted"/>
<feature type="transmembrane region" description="Helical" evidence="10">
    <location>
        <begin position="124"/>
        <end position="144"/>
    </location>
</feature>
<reference evidence="12 13" key="1">
    <citation type="submission" date="2019-09" db="EMBL/GenBank/DDBJ databases">
        <title>Bird 10,000 Genomes (B10K) Project - Family phase.</title>
        <authorList>
            <person name="Zhang G."/>
        </authorList>
    </citation>
    <scope>NUCLEOTIDE SEQUENCE [LARGE SCALE GENOMIC DNA]</scope>
    <source>
        <strain evidence="12">B10K-DU-002-43</strain>
        <tissue evidence="12">Muscle</tissue>
    </source>
</reference>
<evidence type="ECO:0000256" key="5">
    <source>
        <dbReference type="ARBA" id="ARBA00022989"/>
    </source>
</evidence>
<protein>
    <recommendedName>
        <fullName evidence="2">P2Y purinoceptor 2</fullName>
    </recommendedName>
</protein>
<keyword evidence="3" id="KW-1003">Cell membrane</keyword>
<sequence>LFLLCISIHRFLGICFPLKSLQWGHVRHARRVSAAVWAVTVACQSPVLFFVTTSVKGDTITCHDTSSKELFGQFVIYSSVMLVLLFCIPFLVIIVCYCLMARRLLRPTRGISRLSRSKKKKDKAVRMVVIVVIVFSISFLPFHLTKTIYLIVRSSPALPCPALQAFAIAYKCTRPFASMNSVLDPILFYFTQRKFRESTRYLLDKMSSKWRHDHCVTYGS</sequence>
<feature type="transmembrane region" description="Helical" evidence="10">
    <location>
        <begin position="34"/>
        <end position="55"/>
    </location>
</feature>
<evidence type="ECO:0000256" key="4">
    <source>
        <dbReference type="ARBA" id="ARBA00022692"/>
    </source>
</evidence>
<keyword evidence="4 10" id="KW-0812">Transmembrane</keyword>
<dbReference type="InterPro" id="IPR000276">
    <property type="entry name" value="GPCR_Rhodpsn"/>
</dbReference>
<dbReference type="GO" id="GO:0031686">
    <property type="term" value="F:A1 adenosine receptor binding"/>
    <property type="evidence" value="ECO:0007669"/>
    <property type="project" value="TreeGrafter"/>
</dbReference>
<evidence type="ECO:0000256" key="6">
    <source>
        <dbReference type="ARBA" id="ARBA00023040"/>
    </source>
</evidence>
<organism evidence="12 13">
    <name type="scientific">Leiothrix lutea</name>
    <name type="common">Red-billed leiothrix</name>
    <name type="synonym">Sylvia lutea</name>
    <dbReference type="NCBI Taxonomy" id="36275"/>
    <lineage>
        <taxon>Eukaryota</taxon>
        <taxon>Metazoa</taxon>
        <taxon>Chordata</taxon>
        <taxon>Craniata</taxon>
        <taxon>Vertebrata</taxon>
        <taxon>Euteleostomi</taxon>
        <taxon>Archelosauria</taxon>
        <taxon>Archosauria</taxon>
        <taxon>Dinosauria</taxon>
        <taxon>Saurischia</taxon>
        <taxon>Theropoda</taxon>
        <taxon>Coelurosauria</taxon>
        <taxon>Aves</taxon>
        <taxon>Neognathae</taxon>
        <taxon>Neoaves</taxon>
        <taxon>Telluraves</taxon>
        <taxon>Australaves</taxon>
        <taxon>Passeriformes</taxon>
        <taxon>Sylvioidea</taxon>
        <taxon>Leiothrichidae</taxon>
        <taxon>Leiothrix</taxon>
    </lineage>
</organism>
<evidence type="ECO:0000256" key="7">
    <source>
        <dbReference type="ARBA" id="ARBA00023136"/>
    </source>
</evidence>
<name>A0A7L1ZUF5_LEILU</name>
<comment type="subcellular location">
    <subcellularLocation>
        <location evidence="1">Cell membrane</location>
        <topology evidence="1">Multi-pass membrane protein</topology>
    </subcellularLocation>
</comment>
<dbReference type="PANTHER" id="PTHR24231">
    <property type="entry name" value="PURINOCEPTOR-RELATED G-PROTEIN COUPLED RECEPTOR"/>
    <property type="match status" value="1"/>
</dbReference>
<dbReference type="InterPro" id="IPR017452">
    <property type="entry name" value="GPCR_Rhodpsn_7TM"/>
</dbReference>
<feature type="non-terminal residue" evidence="12">
    <location>
        <position position="220"/>
    </location>
</feature>
<evidence type="ECO:0000259" key="11">
    <source>
        <dbReference type="PROSITE" id="PS50262"/>
    </source>
</evidence>
<dbReference type="PANTHER" id="PTHR24231:SF17">
    <property type="entry name" value="P2Y PURINOCEPTOR 2"/>
    <property type="match status" value="1"/>
</dbReference>
<comment type="caution">
    <text evidence="12">The sequence shown here is derived from an EMBL/GenBank/DDBJ whole genome shotgun (WGS) entry which is preliminary data.</text>
</comment>
<feature type="domain" description="G-protein coupled receptors family 1 profile" evidence="11">
    <location>
        <begin position="1"/>
        <end position="188"/>
    </location>
</feature>
<dbReference type="InterPro" id="IPR000371">
    <property type="entry name" value="P2Y3_rcpt"/>
</dbReference>
<dbReference type="Pfam" id="PF00001">
    <property type="entry name" value="7tm_1"/>
    <property type="match status" value="1"/>
</dbReference>
<keyword evidence="8" id="KW-0675">Receptor</keyword>
<dbReference type="PRINTS" id="PR01157">
    <property type="entry name" value="P2YPURNOCPTR"/>
</dbReference>
<dbReference type="Gene3D" id="1.20.1070.10">
    <property type="entry name" value="Rhodopsin 7-helix transmembrane proteins"/>
    <property type="match status" value="1"/>
</dbReference>
<evidence type="ECO:0000256" key="9">
    <source>
        <dbReference type="ARBA" id="ARBA00023224"/>
    </source>
</evidence>
<feature type="non-terminal residue" evidence="12">
    <location>
        <position position="1"/>
    </location>
</feature>
<keyword evidence="5 10" id="KW-1133">Transmembrane helix</keyword>
<evidence type="ECO:0000256" key="3">
    <source>
        <dbReference type="ARBA" id="ARBA00022475"/>
    </source>
</evidence>
<dbReference type="PROSITE" id="PS50262">
    <property type="entry name" value="G_PROTEIN_RECEP_F1_2"/>
    <property type="match status" value="1"/>
</dbReference>
<accession>A0A7L1ZUF5</accession>
<dbReference type="PRINTS" id="PR00237">
    <property type="entry name" value="GPCRRHODOPSN"/>
</dbReference>
<feature type="transmembrane region" description="Helical" evidence="10">
    <location>
        <begin position="75"/>
        <end position="100"/>
    </location>
</feature>
<evidence type="ECO:0000313" key="13">
    <source>
        <dbReference type="Proteomes" id="UP000524007"/>
    </source>
</evidence>
<dbReference type="GO" id="GO:0045030">
    <property type="term" value="F:G protein-coupled UTP receptor activity"/>
    <property type="evidence" value="ECO:0007669"/>
    <property type="project" value="TreeGrafter"/>
</dbReference>
<dbReference type="Proteomes" id="UP000524007">
    <property type="component" value="Unassembled WGS sequence"/>
</dbReference>
<dbReference type="SUPFAM" id="SSF81321">
    <property type="entry name" value="Family A G protein-coupled receptor-like"/>
    <property type="match status" value="1"/>
</dbReference>
<dbReference type="GO" id="GO:0005886">
    <property type="term" value="C:plasma membrane"/>
    <property type="evidence" value="ECO:0007669"/>
    <property type="project" value="UniProtKB-SubCell"/>
</dbReference>
<evidence type="ECO:0000256" key="10">
    <source>
        <dbReference type="SAM" id="Phobius"/>
    </source>
</evidence>
<gene>
    <name evidence="12" type="primary">P2ry3</name>
    <name evidence="12" type="ORF">LEILUT_R14083</name>
</gene>
<keyword evidence="13" id="KW-1185">Reference proteome</keyword>
<keyword evidence="9" id="KW-0807">Transducer</keyword>